<name>A0ABT8RG25_9BACT</name>
<dbReference type="InterPro" id="IPR021782">
    <property type="entry name" value="DUF3347"/>
</dbReference>
<keyword evidence="1" id="KW-0732">Signal</keyword>
<proteinExistence type="predicted"/>
<gene>
    <name evidence="3" type="ORF">Q0590_27705</name>
</gene>
<feature type="signal peptide" evidence="1">
    <location>
        <begin position="1"/>
        <end position="22"/>
    </location>
</feature>
<reference evidence="3" key="1">
    <citation type="submission" date="2023-07" db="EMBL/GenBank/DDBJ databases">
        <title>The genome sequence of Rhodocytophaga aerolata KACC 12507.</title>
        <authorList>
            <person name="Zhang X."/>
        </authorList>
    </citation>
    <scope>NUCLEOTIDE SEQUENCE</scope>
    <source>
        <strain evidence="3">KACC 12507</strain>
    </source>
</reference>
<organism evidence="3 4">
    <name type="scientific">Rhodocytophaga aerolata</name>
    <dbReference type="NCBI Taxonomy" id="455078"/>
    <lineage>
        <taxon>Bacteria</taxon>
        <taxon>Pseudomonadati</taxon>
        <taxon>Bacteroidota</taxon>
        <taxon>Cytophagia</taxon>
        <taxon>Cytophagales</taxon>
        <taxon>Rhodocytophagaceae</taxon>
        <taxon>Rhodocytophaga</taxon>
    </lineage>
</organism>
<dbReference type="Proteomes" id="UP001168528">
    <property type="component" value="Unassembled WGS sequence"/>
</dbReference>
<sequence>MNRIKNKFIIWVCCIGSLAWVACDQTNKETTTEGTTAKIKPAIEVPDNFQSQLDNTVKSYLSLKDALVASDTTQASAKAGDLLITLTQVDSTALSGEVAQKWSTYKNSLSRAAQTVQASQKLDEQRLRFEDLSTTMYAMVNEFGSETTLYKQYCPMAFDDKGAFWLSAQSDIKNPYFGDVMLTCGEVQETLAFE</sequence>
<evidence type="ECO:0000313" key="3">
    <source>
        <dbReference type="EMBL" id="MDO1450098.1"/>
    </source>
</evidence>
<evidence type="ECO:0000313" key="4">
    <source>
        <dbReference type="Proteomes" id="UP001168528"/>
    </source>
</evidence>
<evidence type="ECO:0000259" key="2">
    <source>
        <dbReference type="Pfam" id="PF11827"/>
    </source>
</evidence>
<evidence type="ECO:0000256" key="1">
    <source>
        <dbReference type="SAM" id="SignalP"/>
    </source>
</evidence>
<protein>
    <submittedName>
        <fullName evidence="3">DUF3347 domain-containing protein</fullName>
    </submittedName>
</protein>
<dbReference type="Pfam" id="PF11827">
    <property type="entry name" value="DUF3347"/>
    <property type="match status" value="1"/>
</dbReference>
<dbReference type="RefSeq" id="WP_302040901.1">
    <property type="nucleotide sequence ID" value="NZ_JAUKPO010000025.1"/>
</dbReference>
<dbReference type="PROSITE" id="PS51257">
    <property type="entry name" value="PROKAR_LIPOPROTEIN"/>
    <property type="match status" value="1"/>
</dbReference>
<comment type="caution">
    <text evidence="3">The sequence shown here is derived from an EMBL/GenBank/DDBJ whole genome shotgun (WGS) entry which is preliminary data.</text>
</comment>
<accession>A0ABT8RG25</accession>
<keyword evidence="4" id="KW-1185">Reference proteome</keyword>
<feature type="chain" id="PRO_5045959269" evidence="1">
    <location>
        <begin position="23"/>
        <end position="194"/>
    </location>
</feature>
<dbReference type="EMBL" id="JAUKPO010000025">
    <property type="protein sequence ID" value="MDO1450098.1"/>
    <property type="molecule type" value="Genomic_DNA"/>
</dbReference>
<feature type="domain" description="DUF3347" evidence="2">
    <location>
        <begin position="57"/>
        <end position="147"/>
    </location>
</feature>